<dbReference type="OrthoDB" id="152510at2"/>
<name>A0A0P6Y516_9CHLR</name>
<sequence length="294" mass="30196">MAHTQGLVAITGAAGQLGRLVLQHVLEHVGAHQVVAITRDPAKLADVAAQGVKVAAGDFNDPASLTAALAGVERVLLISIDVVGSERVRLQNDAVKAIAEAGVKHIVYTSAINPAEAPMEFIREHAATEEAIKASGLSYSFLRNNFYFETITDKVKGALASGAIAAAAGDAAAGLVARADCAAAAAAALVSASTASEVYNITGPVSLTHKAIAETVAEFAGREVVYQPIDAASAQQQLEHYGLPAPVAGFVVAIDHDLIGSSALDVVSNDVERLTGKPAQSLAEYLNANRALFS</sequence>
<protein>
    <recommendedName>
        <fullName evidence="1">NmrA-like domain-containing protein</fullName>
    </recommendedName>
</protein>
<evidence type="ECO:0000259" key="1">
    <source>
        <dbReference type="Pfam" id="PF05368"/>
    </source>
</evidence>
<evidence type="ECO:0000313" key="2">
    <source>
        <dbReference type="EMBL" id="KPL80303.1"/>
    </source>
</evidence>
<proteinExistence type="predicted"/>
<dbReference type="InterPro" id="IPR036291">
    <property type="entry name" value="NAD(P)-bd_dom_sf"/>
</dbReference>
<dbReference type="Gene3D" id="3.90.25.10">
    <property type="entry name" value="UDP-galactose 4-epimerase, domain 1"/>
    <property type="match status" value="1"/>
</dbReference>
<dbReference type="PANTHER" id="PTHR47129:SF1">
    <property type="entry name" value="NMRA-LIKE DOMAIN-CONTAINING PROTEIN"/>
    <property type="match status" value="1"/>
</dbReference>
<dbReference type="PANTHER" id="PTHR47129">
    <property type="entry name" value="QUINONE OXIDOREDUCTASE 2"/>
    <property type="match status" value="1"/>
</dbReference>
<evidence type="ECO:0000313" key="3">
    <source>
        <dbReference type="Proteomes" id="UP000050277"/>
    </source>
</evidence>
<dbReference type="PATRIC" id="fig|70996.4.peg.5119"/>
<dbReference type="Proteomes" id="UP000050277">
    <property type="component" value="Unassembled WGS sequence"/>
</dbReference>
<dbReference type="InterPro" id="IPR008030">
    <property type="entry name" value="NmrA-like"/>
</dbReference>
<dbReference type="AlphaFoldDB" id="A0A0P6Y516"/>
<comment type="caution">
    <text evidence="2">The sequence shown here is derived from an EMBL/GenBank/DDBJ whole genome shotgun (WGS) entry which is preliminary data.</text>
</comment>
<organism evidence="2 3">
    <name type="scientific">Herpetosiphon geysericola</name>
    <dbReference type="NCBI Taxonomy" id="70996"/>
    <lineage>
        <taxon>Bacteria</taxon>
        <taxon>Bacillati</taxon>
        <taxon>Chloroflexota</taxon>
        <taxon>Chloroflexia</taxon>
        <taxon>Herpetosiphonales</taxon>
        <taxon>Herpetosiphonaceae</taxon>
        <taxon>Herpetosiphon</taxon>
    </lineage>
</organism>
<dbReference type="STRING" id="70996.SE18_24975"/>
<accession>A0A0P6Y516</accession>
<dbReference type="Gene3D" id="3.40.50.720">
    <property type="entry name" value="NAD(P)-binding Rossmann-like Domain"/>
    <property type="match status" value="1"/>
</dbReference>
<dbReference type="RefSeq" id="WP_054537195.1">
    <property type="nucleotide sequence ID" value="NZ_LGKP01000040.1"/>
</dbReference>
<keyword evidence="3" id="KW-1185">Reference proteome</keyword>
<dbReference type="Pfam" id="PF05368">
    <property type="entry name" value="NmrA"/>
    <property type="match status" value="1"/>
</dbReference>
<reference evidence="2 3" key="1">
    <citation type="submission" date="2015-07" db="EMBL/GenBank/DDBJ databases">
        <title>Whole genome sequence of Herpetosiphon geysericola DSM 7119.</title>
        <authorList>
            <person name="Hemp J."/>
            <person name="Ward L.M."/>
            <person name="Pace L.A."/>
            <person name="Fischer W.W."/>
        </authorList>
    </citation>
    <scope>NUCLEOTIDE SEQUENCE [LARGE SCALE GENOMIC DNA]</scope>
    <source>
        <strain evidence="2 3">DSM 7119</strain>
    </source>
</reference>
<dbReference type="SUPFAM" id="SSF51735">
    <property type="entry name" value="NAD(P)-binding Rossmann-fold domains"/>
    <property type="match status" value="1"/>
</dbReference>
<gene>
    <name evidence="2" type="ORF">SE18_24975</name>
</gene>
<dbReference type="EMBL" id="LGKP01000040">
    <property type="protein sequence ID" value="KPL80303.1"/>
    <property type="molecule type" value="Genomic_DNA"/>
</dbReference>
<feature type="domain" description="NmrA-like" evidence="1">
    <location>
        <begin position="6"/>
        <end position="245"/>
    </location>
</feature>
<dbReference type="InterPro" id="IPR052718">
    <property type="entry name" value="NmrA-type_oxidoreductase"/>
</dbReference>